<accession>A0A385TPD5</accession>
<feature type="transmembrane region" description="Helical" evidence="1">
    <location>
        <begin position="119"/>
        <end position="139"/>
    </location>
</feature>
<evidence type="ECO:0000313" key="3">
    <source>
        <dbReference type="Proteomes" id="UP000266552"/>
    </source>
</evidence>
<feature type="transmembrane region" description="Helical" evidence="1">
    <location>
        <begin position="63"/>
        <end position="85"/>
    </location>
</feature>
<dbReference type="RefSeq" id="WP_119847038.1">
    <property type="nucleotide sequence ID" value="NZ_CP032412.1"/>
</dbReference>
<gene>
    <name evidence="2" type="ORF">D5F53_06675</name>
</gene>
<dbReference type="Proteomes" id="UP000266552">
    <property type="component" value="Chromosome"/>
</dbReference>
<evidence type="ECO:0000256" key="1">
    <source>
        <dbReference type="SAM" id="Phobius"/>
    </source>
</evidence>
<feature type="transmembrane region" description="Helical" evidence="1">
    <location>
        <begin position="91"/>
        <end position="107"/>
    </location>
</feature>
<keyword evidence="1" id="KW-1133">Transmembrane helix</keyword>
<feature type="transmembrane region" description="Helical" evidence="1">
    <location>
        <begin position="151"/>
        <end position="171"/>
    </location>
</feature>
<dbReference type="Pfam" id="PF13787">
    <property type="entry name" value="HXXEE"/>
    <property type="match status" value="1"/>
</dbReference>
<sequence length="184" mass="20643">MLSFMPDWSFLMMLWLLPVVFFIHDGEEIATMEWWLRKNKNSPWITKFSPVSIPWDKNITLQFSFAVLLIGFVLTCVTFLTAHTFHIGSPFNALFAGFVTVFLLDGLKHVGASIALKAYTPGVITAAVLEIPYGIYALHRLLSTGIVDATSFMMGTLISLPLILFLVWFGLTLGKRIAPTRINT</sequence>
<dbReference type="InterPro" id="IPR025671">
    <property type="entry name" value="HXXEE"/>
</dbReference>
<keyword evidence="1" id="KW-0472">Membrane</keyword>
<reference evidence="2 3" key="1">
    <citation type="submission" date="2018-09" db="EMBL/GenBank/DDBJ databases">
        <title>Genome Sequence of Paenibacillus lautus Strain E7593-69, Azo Dye-Degrading Bacteria, Isolated from Commercial Tattoo Inks.</title>
        <authorList>
            <person name="Nho S.W."/>
            <person name="Kim S.-J."/>
            <person name="Kweon O."/>
            <person name="Cerniglia C.E."/>
        </authorList>
    </citation>
    <scope>NUCLEOTIDE SEQUENCE [LARGE SCALE GENOMIC DNA]</scope>
    <source>
        <strain evidence="2 3">E7593-69</strain>
    </source>
</reference>
<dbReference type="EMBL" id="CP032412">
    <property type="protein sequence ID" value="AYB42985.1"/>
    <property type="molecule type" value="Genomic_DNA"/>
</dbReference>
<feature type="transmembrane region" description="Helical" evidence="1">
    <location>
        <begin position="6"/>
        <end position="23"/>
    </location>
</feature>
<dbReference type="AlphaFoldDB" id="A0A385TPD5"/>
<dbReference type="KEGG" id="plw:D5F53_06675"/>
<organism evidence="2 3">
    <name type="scientific">Paenibacillus lautus</name>
    <name type="common">Bacillus lautus</name>
    <dbReference type="NCBI Taxonomy" id="1401"/>
    <lineage>
        <taxon>Bacteria</taxon>
        <taxon>Bacillati</taxon>
        <taxon>Bacillota</taxon>
        <taxon>Bacilli</taxon>
        <taxon>Bacillales</taxon>
        <taxon>Paenibacillaceae</taxon>
        <taxon>Paenibacillus</taxon>
    </lineage>
</organism>
<evidence type="ECO:0000313" key="2">
    <source>
        <dbReference type="EMBL" id="AYB42985.1"/>
    </source>
</evidence>
<proteinExistence type="predicted"/>
<protein>
    <submittedName>
        <fullName evidence="2">HXXEE domain-containing protein</fullName>
    </submittedName>
</protein>
<name>A0A385TPD5_PAELA</name>
<keyword evidence="3" id="KW-1185">Reference proteome</keyword>
<keyword evidence="1" id="KW-0812">Transmembrane</keyword>